<dbReference type="RefSeq" id="WP_097173728.1">
    <property type="nucleotide sequence ID" value="NZ_OBML01000001.1"/>
</dbReference>
<dbReference type="Pfam" id="PF10115">
    <property type="entry name" value="HlyU"/>
    <property type="match status" value="1"/>
</dbReference>
<protein>
    <recommendedName>
        <fullName evidence="3">Transcriptional activator HlyU</fullName>
    </recommendedName>
</protein>
<dbReference type="Proteomes" id="UP000219331">
    <property type="component" value="Unassembled WGS sequence"/>
</dbReference>
<gene>
    <name evidence="1" type="ORF">SAMN05421512_101377</name>
</gene>
<accession>A0A285R7F5</accession>
<dbReference type="OrthoDB" id="9800971at2"/>
<dbReference type="EMBL" id="OBML01000001">
    <property type="protein sequence ID" value="SOB90046.1"/>
    <property type="molecule type" value="Genomic_DNA"/>
</dbReference>
<evidence type="ECO:0000313" key="2">
    <source>
        <dbReference type="Proteomes" id="UP000219331"/>
    </source>
</evidence>
<keyword evidence="2" id="KW-1185">Reference proteome</keyword>
<evidence type="ECO:0008006" key="3">
    <source>
        <dbReference type="Google" id="ProtNLM"/>
    </source>
</evidence>
<dbReference type="STRING" id="538381.GCA_001696535_01504"/>
<evidence type="ECO:0000313" key="1">
    <source>
        <dbReference type="EMBL" id="SOB90046.1"/>
    </source>
</evidence>
<sequence>MVFGKLFGGLFGGGGDKAPAASRHQTQEYKGYLITPAPTSRDGQWQVAGSIARTFDDGDTRTHDFIRADLMPSEEQAAEFAARKARQIIDEQGDRMFG</sequence>
<dbReference type="Gene3D" id="3.30.160.350">
    <property type="match status" value="1"/>
</dbReference>
<dbReference type="InterPro" id="IPR018772">
    <property type="entry name" value="Transcription_activator_HlyU"/>
</dbReference>
<proteinExistence type="predicted"/>
<reference evidence="1 2" key="1">
    <citation type="submission" date="2017-08" db="EMBL/GenBank/DDBJ databases">
        <authorList>
            <person name="de Groot N.N."/>
        </authorList>
    </citation>
    <scope>NUCLEOTIDE SEQUENCE [LARGE SCALE GENOMIC DNA]</scope>
    <source>
        <strain evidence="1 2">USBA 352</strain>
    </source>
</reference>
<name>A0A285R7F5_9HYPH</name>
<organism evidence="1 2">
    <name type="scientific">Stappia indica</name>
    <dbReference type="NCBI Taxonomy" id="538381"/>
    <lineage>
        <taxon>Bacteria</taxon>
        <taxon>Pseudomonadati</taxon>
        <taxon>Pseudomonadota</taxon>
        <taxon>Alphaproteobacteria</taxon>
        <taxon>Hyphomicrobiales</taxon>
        <taxon>Stappiaceae</taxon>
        <taxon>Stappia</taxon>
    </lineage>
</organism>
<dbReference type="AlphaFoldDB" id="A0A285R7F5"/>